<evidence type="ECO:0000256" key="3">
    <source>
        <dbReference type="PROSITE-ProRule" id="PRU00023"/>
    </source>
</evidence>
<dbReference type="Pfam" id="PF12796">
    <property type="entry name" value="Ank_2"/>
    <property type="match status" value="1"/>
</dbReference>
<keyword evidence="1" id="KW-0677">Repeat</keyword>
<evidence type="ECO:0008006" key="7">
    <source>
        <dbReference type="Google" id="ProtNLM"/>
    </source>
</evidence>
<reference evidence="5" key="1">
    <citation type="submission" date="2021-03" db="EMBL/GenBank/DDBJ databases">
        <title>Comparative genomics and phylogenomic investigation of the class Geoglossomycetes provide insights into ecological specialization and systematics.</title>
        <authorList>
            <person name="Melie T."/>
            <person name="Pirro S."/>
            <person name="Miller A.N."/>
            <person name="Quandt A."/>
        </authorList>
    </citation>
    <scope>NUCLEOTIDE SEQUENCE</scope>
    <source>
        <strain evidence="5">CAQ_001_2017</strain>
    </source>
</reference>
<dbReference type="Gene3D" id="1.25.40.20">
    <property type="entry name" value="Ankyrin repeat-containing domain"/>
    <property type="match status" value="1"/>
</dbReference>
<dbReference type="AlphaFoldDB" id="A0A9P8L462"/>
<evidence type="ECO:0000256" key="4">
    <source>
        <dbReference type="SAM" id="MobiDB-lite"/>
    </source>
</evidence>
<dbReference type="PROSITE" id="PS50297">
    <property type="entry name" value="ANK_REP_REGION"/>
    <property type="match status" value="1"/>
</dbReference>
<dbReference type="EMBL" id="JAGHQM010003591">
    <property type="protein sequence ID" value="KAH0542814.1"/>
    <property type="molecule type" value="Genomic_DNA"/>
</dbReference>
<gene>
    <name evidence="5" type="ORF">GP486_008615</name>
</gene>
<dbReference type="InterPro" id="IPR036770">
    <property type="entry name" value="Ankyrin_rpt-contain_sf"/>
</dbReference>
<dbReference type="PROSITE" id="PS50088">
    <property type="entry name" value="ANK_REPEAT"/>
    <property type="match status" value="1"/>
</dbReference>
<dbReference type="Proteomes" id="UP000750711">
    <property type="component" value="Unassembled WGS sequence"/>
</dbReference>
<evidence type="ECO:0000256" key="2">
    <source>
        <dbReference type="ARBA" id="ARBA00023043"/>
    </source>
</evidence>
<dbReference type="PANTHER" id="PTHR24173">
    <property type="entry name" value="ANKYRIN REPEAT CONTAINING"/>
    <property type="match status" value="1"/>
</dbReference>
<evidence type="ECO:0000256" key="1">
    <source>
        <dbReference type="ARBA" id="ARBA00022737"/>
    </source>
</evidence>
<accession>A0A9P8L462</accession>
<feature type="compositionally biased region" description="Low complexity" evidence="4">
    <location>
        <begin position="128"/>
        <end position="142"/>
    </location>
</feature>
<name>A0A9P8L462_9PEZI</name>
<protein>
    <recommendedName>
        <fullName evidence="7">Ankyrin</fullName>
    </recommendedName>
</protein>
<feature type="repeat" description="ANK" evidence="3">
    <location>
        <begin position="29"/>
        <end position="61"/>
    </location>
</feature>
<dbReference type="SMART" id="SM00248">
    <property type="entry name" value="ANK"/>
    <property type="match status" value="2"/>
</dbReference>
<sequence>MVAAAAGHDDIVNLIASRYPAAVSIRNKTGLTALMLAAKSGSSSSINTLLAHGADPDLSDDAGNTALHYASAHGSLKALRTLVFASTNPMPLNYYSWTPLSYSSTVQAEVYFKNLLAERARREKKTPTAAGGQQSAGAGTAGRMHAGGGLRLVVDSDGGHASEDGSQGQESPREVAVRSQTPTLGRSEKMAFVVGQRMRSSSGD</sequence>
<dbReference type="SUPFAM" id="SSF48403">
    <property type="entry name" value="Ankyrin repeat"/>
    <property type="match status" value="1"/>
</dbReference>
<proteinExistence type="predicted"/>
<keyword evidence="6" id="KW-1185">Reference proteome</keyword>
<keyword evidence="2 3" id="KW-0040">ANK repeat</keyword>
<dbReference type="InterPro" id="IPR002110">
    <property type="entry name" value="Ankyrin_rpt"/>
</dbReference>
<organism evidence="5 6">
    <name type="scientific">Trichoglossum hirsutum</name>
    <dbReference type="NCBI Taxonomy" id="265104"/>
    <lineage>
        <taxon>Eukaryota</taxon>
        <taxon>Fungi</taxon>
        <taxon>Dikarya</taxon>
        <taxon>Ascomycota</taxon>
        <taxon>Pezizomycotina</taxon>
        <taxon>Geoglossomycetes</taxon>
        <taxon>Geoglossales</taxon>
        <taxon>Geoglossaceae</taxon>
        <taxon>Trichoglossum</taxon>
    </lineage>
</organism>
<evidence type="ECO:0000313" key="5">
    <source>
        <dbReference type="EMBL" id="KAH0542814.1"/>
    </source>
</evidence>
<evidence type="ECO:0000313" key="6">
    <source>
        <dbReference type="Proteomes" id="UP000750711"/>
    </source>
</evidence>
<feature type="region of interest" description="Disordered" evidence="4">
    <location>
        <begin position="122"/>
        <end position="204"/>
    </location>
</feature>
<comment type="caution">
    <text evidence="5">The sequence shown here is derived from an EMBL/GenBank/DDBJ whole genome shotgun (WGS) entry which is preliminary data.</text>
</comment>
<dbReference type="PANTHER" id="PTHR24173:SF74">
    <property type="entry name" value="ANKYRIN REPEAT DOMAIN-CONTAINING PROTEIN 16"/>
    <property type="match status" value="1"/>
</dbReference>